<comment type="caution">
    <text evidence="2">The sequence shown here is derived from an EMBL/GenBank/DDBJ whole genome shotgun (WGS) entry which is preliminary data.</text>
</comment>
<name>A0A150GVY2_GONPE</name>
<dbReference type="InterPro" id="IPR029058">
    <property type="entry name" value="AB_hydrolase_fold"/>
</dbReference>
<keyword evidence="3" id="KW-1185">Reference proteome</keyword>
<dbReference type="Proteomes" id="UP000075714">
    <property type="component" value="Unassembled WGS sequence"/>
</dbReference>
<dbReference type="InterPro" id="IPR001563">
    <property type="entry name" value="Peptidase_S10"/>
</dbReference>
<sequence>MADAYLNQHHVRQMLAAKGVPPTEERVWESCDKEVDNVLGHDVMKSVKSLVIDLLSYKPVLLYQGQWDAECGVGSNDAWIGALQWSGHGGFTAAPRRSG</sequence>
<comment type="similarity">
    <text evidence="1">Belongs to the peptidase S10 family.</text>
</comment>
<dbReference type="STRING" id="33097.A0A150GVY2"/>
<dbReference type="AlphaFoldDB" id="A0A150GVY2"/>
<accession>A0A150GVY2</accession>
<dbReference type="Pfam" id="PF00450">
    <property type="entry name" value="Peptidase_S10"/>
    <property type="match status" value="1"/>
</dbReference>
<protein>
    <submittedName>
        <fullName evidence="2">Uncharacterized protein</fullName>
    </submittedName>
</protein>
<gene>
    <name evidence="2" type="ORF">GPECTOR_5g156</name>
</gene>
<dbReference type="OrthoDB" id="443318at2759"/>
<dbReference type="SUPFAM" id="SSF53474">
    <property type="entry name" value="alpha/beta-Hydrolases"/>
    <property type="match status" value="1"/>
</dbReference>
<evidence type="ECO:0000256" key="1">
    <source>
        <dbReference type="ARBA" id="ARBA00009431"/>
    </source>
</evidence>
<reference evidence="3" key="1">
    <citation type="journal article" date="2016" name="Nat. Commun.">
        <title>The Gonium pectorale genome demonstrates co-option of cell cycle regulation during the evolution of multicellularity.</title>
        <authorList>
            <person name="Hanschen E.R."/>
            <person name="Marriage T.N."/>
            <person name="Ferris P.J."/>
            <person name="Hamaji T."/>
            <person name="Toyoda A."/>
            <person name="Fujiyama A."/>
            <person name="Neme R."/>
            <person name="Noguchi H."/>
            <person name="Minakuchi Y."/>
            <person name="Suzuki M."/>
            <person name="Kawai-Toyooka H."/>
            <person name="Smith D.R."/>
            <person name="Sparks H."/>
            <person name="Anderson J."/>
            <person name="Bakaric R."/>
            <person name="Luria V."/>
            <person name="Karger A."/>
            <person name="Kirschner M.W."/>
            <person name="Durand P.M."/>
            <person name="Michod R.E."/>
            <person name="Nozaki H."/>
            <person name="Olson B.J."/>
        </authorList>
    </citation>
    <scope>NUCLEOTIDE SEQUENCE [LARGE SCALE GENOMIC DNA]</scope>
    <source>
        <strain evidence="3">NIES-2863</strain>
    </source>
</reference>
<dbReference type="Gene3D" id="3.40.50.1820">
    <property type="entry name" value="alpha/beta hydrolase"/>
    <property type="match status" value="1"/>
</dbReference>
<evidence type="ECO:0000313" key="2">
    <source>
        <dbReference type="EMBL" id="KXZ54047.1"/>
    </source>
</evidence>
<evidence type="ECO:0000313" key="3">
    <source>
        <dbReference type="Proteomes" id="UP000075714"/>
    </source>
</evidence>
<dbReference type="EMBL" id="LSYV01000006">
    <property type="protein sequence ID" value="KXZ54047.1"/>
    <property type="molecule type" value="Genomic_DNA"/>
</dbReference>
<proteinExistence type="inferred from homology"/>
<organism evidence="2 3">
    <name type="scientific">Gonium pectorale</name>
    <name type="common">Green alga</name>
    <dbReference type="NCBI Taxonomy" id="33097"/>
    <lineage>
        <taxon>Eukaryota</taxon>
        <taxon>Viridiplantae</taxon>
        <taxon>Chlorophyta</taxon>
        <taxon>core chlorophytes</taxon>
        <taxon>Chlorophyceae</taxon>
        <taxon>CS clade</taxon>
        <taxon>Chlamydomonadales</taxon>
        <taxon>Volvocaceae</taxon>
        <taxon>Gonium</taxon>
    </lineage>
</organism>
<dbReference type="GO" id="GO:0006508">
    <property type="term" value="P:proteolysis"/>
    <property type="evidence" value="ECO:0007669"/>
    <property type="project" value="InterPro"/>
</dbReference>
<dbReference type="GO" id="GO:0004185">
    <property type="term" value="F:serine-type carboxypeptidase activity"/>
    <property type="evidence" value="ECO:0007669"/>
    <property type="project" value="InterPro"/>
</dbReference>